<name>A0A1G8DWV9_CHIFI</name>
<dbReference type="OrthoDB" id="1027451at2"/>
<dbReference type="AlphaFoldDB" id="A0A1G8DWV9"/>
<keyword evidence="3" id="KW-0449">Lipoprotein</keyword>
<reference evidence="3 4" key="1">
    <citation type="submission" date="2016-10" db="EMBL/GenBank/DDBJ databases">
        <authorList>
            <person name="de Groot N.N."/>
        </authorList>
    </citation>
    <scope>NUCLEOTIDE SEQUENCE [LARGE SCALE GENOMIC DNA]</scope>
    <source>
        <strain evidence="3 4">DSM 527</strain>
    </source>
</reference>
<dbReference type="RefSeq" id="WP_089838851.1">
    <property type="nucleotide sequence ID" value="NZ_FNBN01000016.1"/>
</dbReference>
<dbReference type="InterPro" id="IPR004564">
    <property type="entry name" value="OM_lipoprot_carrier_LolA-like"/>
</dbReference>
<evidence type="ECO:0000313" key="4">
    <source>
        <dbReference type="Proteomes" id="UP000199045"/>
    </source>
</evidence>
<accession>A0A1G8DWV9</accession>
<evidence type="ECO:0000256" key="1">
    <source>
        <dbReference type="ARBA" id="ARBA00022729"/>
    </source>
</evidence>
<feature type="signal peptide" evidence="2">
    <location>
        <begin position="1"/>
        <end position="19"/>
    </location>
</feature>
<dbReference type="STRING" id="104663.SAMN04488121_11616"/>
<feature type="chain" id="PRO_5011695624" evidence="2">
    <location>
        <begin position="20"/>
        <end position="211"/>
    </location>
</feature>
<evidence type="ECO:0000313" key="3">
    <source>
        <dbReference type="EMBL" id="SDH62061.1"/>
    </source>
</evidence>
<dbReference type="SUPFAM" id="SSF89392">
    <property type="entry name" value="Prokaryotic lipoproteins and lipoprotein localization factors"/>
    <property type="match status" value="1"/>
</dbReference>
<protein>
    <submittedName>
        <fullName evidence="3">Outer membrane lipoprotein-sorting protein</fullName>
    </submittedName>
</protein>
<evidence type="ECO:0000256" key="2">
    <source>
        <dbReference type="SAM" id="SignalP"/>
    </source>
</evidence>
<sequence>MRRWLLILGCIVGALQTMAQQPGFKPVADAAAFKQQFAKASQATQSIQCDFVQEKNLSMLSDKITSKGKFWFRKENKVRMEYMQPSYYLLVMNGKDIKTKDGQKENRVSTKGNKLFEQINKITVDCVQGNVVNNTDFNTRILENGQFYLLEMTPVNKSLAQYFKSIHLLVDKKDYSVSKIQMYEAGGDDTSISFLHKQLNVNIPDAVFAVK</sequence>
<dbReference type="PANTHER" id="PTHR35869:SF1">
    <property type="entry name" value="OUTER-MEMBRANE LIPOPROTEIN CARRIER PROTEIN"/>
    <property type="match status" value="1"/>
</dbReference>
<dbReference type="Gene3D" id="2.50.20.10">
    <property type="entry name" value="Lipoprotein localisation LolA/LolB/LppX"/>
    <property type="match status" value="1"/>
</dbReference>
<keyword evidence="1 2" id="KW-0732">Signal</keyword>
<dbReference type="CDD" id="cd16325">
    <property type="entry name" value="LolA"/>
    <property type="match status" value="1"/>
</dbReference>
<proteinExistence type="predicted"/>
<organism evidence="3 4">
    <name type="scientific">Chitinophaga filiformis</name>
    <name type="common">Myxococcus filiformis</name>
    <name type="synonym">Flexibacter filiformis</name>
    <dbReference type="NCBI Taxonomy" id="104663"/>
    <lineage>
        <taxon>Bacteria</taxon>
        <taxon>Pseudomonadati</taxon>
        <taxon>Bacteroidota</taxon>
        <taxon>Chitinophagia</taxon>
        <taxon>Chitinophagales</taxon>
        <taxon>Chitinophagaceae</taxon>
        <taxon>Chitinophaga</taxon>
    </lineage>
</organism>
<dbReference type="Pfam" id="PF03548">
    <property type="entry name" value="LolA"/>
    <property type="match status" value="1"/>
</dbReference>
<dbReference type="Proteomes" id="UP000199045">
    <property type="component" value="Unassembled WGS sequence"/>
</dbReference>
<dbReference type="PANTHER" id="PTHR35869">
    <property type="entry name" value="OUTER-MEMBRANE LIPOPROTEIN CARRIER PROTEIN"/>
    <property type="match status" value="1"/>
</dbReference>
<dbReference type="EMBL" id="FNBN01000016">
    <property type="protein sequence ID" value="SDH62061.1"/>
    <property type="molecule type" value="Genomic_DNA"/>
</dbReference>
<dbReference type="InterPro" id="IPR029046">
    <property type="entry name" value="LolA/LolB/LppX"/>
</dbReference>
<gene>
    <name evidence="3" type="ORF">SAMN04488121_11616</name>
</gene>